<dbReference type="Proteomes" id="UP000028045">
    <property type="component" value="Unassembled WGS sequence"/>
</dbReference>
<dbReference type="AlphaFoldDB" id="A0A084BBI9"/>
<dbReference type="PANTHER" id="PTHR37540">
    <property type="entry name" value="TRANSCRIPTION FACTOR (ACR-2), PUTATIVE-RELATED-RELATED"/>
    <property type="match status" value="1"/>
</dbReference>
<sequence>MSMEPEEPVEALSHLSKTFNLVNERIAEGKADATSDGTIAVIVIMSKYGLAAGHAQQGPIHLDGLQRMVEMRGGMTTLTNYKPSMTQKIFRADLEWSLCLGSATRFSIDDVERRSTAIIGRSRLFGGPRDRTKDGETSSASSQPFKRLSPSLEELLFDSRELAFMLNEASVGRRSKICIYTMDDTIILLGYRLVHQCPLSRELLLTHGEKSVHIGLTAFIRTFLVGLDGKIAENILLTQLVMSIASQEEEPGNNDETAKNTEELVLWVLLIAVAATAIGSIGNDRWLMPRLERIASALDLQKAEDVLQVASKFPWVNELHDKAAHEVWRRFTMYKWRETTSTASSSMRYSSELSKGDDV</sequence>
<accession>A0A084BBI9</accession>
<name>A0A084BBI9_STACB</name>
<proteinExistence type="predicted"/>
<evidence type="ECO:0000313" key="2">
    <source>
        <dbReference type="EMBL" id="KEY74918.1"/>
    </source>
</evidence>
<dbReference type="OrthoDB" id="4158087at2759"/>
<feature type="region of interest" description="Disordered" evidence="1">
    <location>
        <begin position="124"/>
        <end position="145"/>
    </location>
</feature>
<evidence type="ECO:0000313" key="3">
    <source>
        <dbReference type="Proteomes" id="UP000028045"/>
    </source>
</evidence>
<organism evidence="2 3">
    <name type="scientific">Stachybotrys chartarum (strain CBS 109288 / IBT 7711)</name>
    <name type="common">Toxic black mold</name>
    <name type="synonym">Stilbospora chartarum</name>
    <dbReference type="NCBI Taxonomy" id="1280523"/>
    <lineage>
        <taxon>Eukaryota</taxon>
        <taxon>Fungi</taxon>
        <taxon>Dikarya</taxon>
        <taxon>Ascomycota</taxon>
        <taxon>Pezizomycotina</taxon>
        <taxon>Sordariomycetes</taxon>
        <taxon>Hypocreomycetidae</taxon>
        <taxon>Hypocreales</taxon>
        <taxon>Stachybotryaceae</taxon>
        <taxon>Stachybotrys</taxon>
    </lineage>
</organism>
<evidence type="ECO:0000256" key="1">
    <source>
        <dbReference type="SAM" id="MobiDB-lite"/>
    </source>
</evidence>
<protein>
    <submittedName>
        <fullName evidence="2">Uncharacterized protein</fullName>
    </submittedName>
</protein>
<dbReference type="HOGENOM" id="CLU_023254_3_0_1"/>
<keyword evidence="3" id="KW-1185">Reference proteome</keyword>
<dbReference type="PANTHER" id="PTHR37540:SF9">
    <property type="entry name" value="ZN(2)-C6 FUNGAL-TYPE DOMAIN-CONTAINING PROTEIN"/>
    <property type="match status" value="1"/>
</dbReference>
<dbReference type="EMBL" id="KL647405">
    <property type="protein sequence ID" value="KEY74918.1"/>
    <property type="molecule type" value="Genomic_DNA"/>
</dbReference>
<gene>
    <name evidence="2" type="ORF">S7711_01272</name>
</gene>
<reference evidence="2 3" key="1">
    <citation type="journal article" date="2014" name="BMC Genomics">
        <title>Comparative genome sequencing reveals chemotype-specific gene clusters in the toxigenic black mold Stachybotrys.</title>
        <authorList>
            <person name="Semeiks J."/>
            <person name="Borek D."/>
            <person name="Otwinowski Z."/>
            <person name="Grishin N.V."/>
        </authorList>
    </citation>
    <scope>NUCLEOTIDE SEQUENCE [LARGE SCALE GENOMIC DNA]</scope>
    <source>
        <strain evidence="3">CBS 109288 / IBT 7711</strain>
    </source>
</reference>